<protein>
    <recommendedName>
        <fullName evidence="7">Peptidase S1 domain-containing protein</fullName>
    </recommendedName>
</protein>
<dbReference type="InParanoid" id="E9H5K5"/>
<dbReference type="PROSITE" id="PS50240">
    <property type="entry name" value="TRYPSIN_DOM"/>
    <property type="match status" value="1"/>
</dbReference>
<dbReference type="eggNOG" id="KOG3627">
    <property type="taxonomic scope" value="Eukaryota"/>
</dbReference>
<keyword evidence="2 6" id="KW-0645">Protease</keyword>
<dbReference type="Gene3D" id="2.40.10.10">
    <property type="entry name" value="Trypsin-like serine proteases"/>
    <property type="match status" value="1"/>
</dbReference>
<dbReference type="AlphaFoldDB" id="E9H5K5"/>
<dbReference type="HOGENOM" id="CLU_006842_7_0_1"/>
<keyword evidence="3 6" id="KW-0378">Hydrolase</keyword>
<reference evidence="8 9" key="1">
    <citation type="journal article" date="2011" name="Science">
        <title>The ecoresponsive genome of Daphnia pulex.</title>
        <authorList>
            <person name="Colbourne J.K."/>
            <person name="Pfrender M.E."/>
            <person name="Gilbert D."/>
            <person name="Thomas W.K."/>
            <person name="Tucker A."/>
            <person name="Oakley T.H."/>
            <person name="Tokishita S."/>
            <person name="Aerts A."/>
            <person name="Arnold G.J."/>
            <person name="Basu M.K."/>
            <person name="Bauer D.J."/>
            <person name="Caceres C.E."/>
            <person name="Carmel L."/>
            <person name="Casola C."/>
            <person name="Choi J.H."/>
            <person name="Detter J.C."/>
            <person name="Dong Q."/>
            <person name="Dusheyko S."/>
            <person name="Eads B.D."/>
            <person name="Frohlich T."/>
            <person name="Geiler-Samerotte K.A."/>
            <person name="Gerlach D."/>
            <person name="Hatcher P."/>
            <person name="Jogdeo S."/>
            <person name="Krijgsveld J."/>
            <person name="Kriventseva E.V."/>
            <person name="Kultz D."/>
            <person name="Laforsch C."/>
            <person name="Lindquist E."/>
            <person name="Lopez J."/>
            <person name="Manak J.R."/>
            <person name="Muller J."/>
            <person name="Pangilinan J."/>
            <person name="Patwardhan R.P."/>
            <person name="Pitluck S."/>
            <person name="Pritham E.J."/>
            <person name="Rechtsteiner A."/>
            <person name="Rho M."/>
            <person name="Rogozin I.B."/>
            <person name="Sakarya O."/>
            <person name="Salamov A."/>
            <person name="Schaack S."/>
            <person name="Shapiro H."/>
            <person name="Shiga Y."/>
            <person name="Skalitzky C."/>
            <person name="Smith Z."/>
            <person name="Souvorov A."/>
            <person name="Sung W."/>
            <person name="Tang Z."/>
            <person name="Tsuchiya D."/>
            <person name="Tu H."/>
            <person name="Vos H."/>
            <person name="Wang M."/>
            <person name="Wolf Y.I."/>
            <person name="Yamagata H."/>
            <person name="Yamada T."/>
            <person name="Ye Y."/>
            <person name="Shaw J.R."/>
            <person name="Andrews J."/>
            <person name="Crease T.J."/>
            <person name="Tang H."/>
            <person name="Lucas S.M."/>
            <person name="Robertson H.M."/>
            <person name="Bork P."/>
            <person name="Koonin E.V."/>
            <person name="Zdobnov E.M."/>
            <person name="Grigoriev I.V."/>
            <person name="Lynch M."/>
            <person name="Boore J.L."/>
        </authorList>
    </citation>
    <scope>NUCLEOTIDE SEQUENCE [LARGE SCALE GENOMIC DNA]</scope>
</reference>
<dbReference type="PANTHER" id="PTHR24276">
    <property type="entry name" value="POLYSERASE-RELATED"/>
    <property type="match status" value="1"/>
</dbReference>
<dbReference type="KEGG" id="dpx:DAPPUDRAFT_325787"/>
<dbReference type="PROSITE" id="PS00135">
    <property type="entry name" value="TRYPSIN_SER"/>
    <property type="match status" value="1"/>
</dbReference>
<evidence type="ECO:0000256" key="5">
    <source>
        <dbReference type="ARBA" id="ARBA00023157"/>
    </source>
</evidence>
<evidence type="ECO:0000256" key="2">
    <source>
        <dbReference type="ARBA" id="ARBA00022670"/>
    </source>
</evidence>
<dbReference type="InterPro" id="IPR009003">
    <property type="entry name" value="Peptidase_S1_PA"/>
</dbReference>
<keyword evidence="9" id="KW-1185">Reference proteome</keyword>
<dbReference type="InterPro" id="IPR043504">
    <property type="entry name" value="Peptidase_S1_PA_chymotrypsin"/>
</dbReference>
<dbReference type="FunCoup" id="E9H5K5">
    <property type="interactions" value="55"/>
</dbReference>
<name>E9H5K5_DAPPU</name>
<dbReference type="SUPFAM" id="SSF50494">
    <property type="entry name" value="Trypsin-like serine proteases"/>
    <property type="match status" value="1"/>
</dbReference>
<dbReference type="InterPro" id="IPR018114">
    <property type="entry name" value="TRYPSIN_HIS"/>
</dbReference>
<sequence length="293" mass="30820">MNILVCFLEKSMQDPHCGSSFLAIGWFCLVGFVHSKSLAAGQPINGTNVPSISIYGGTPAVAGEFPFMASLLVGSSSFCGATLIGPSHLLTAAHCIENATDADLKHSKISINGLNILGNDTTAIKRNASKFIKHESYVHTKLIIDHDIAIVVLSSPVKNIRFSSLPTKPADSSTFSTYQNKTAVATGWGGTQSGSLSWLLLKANLTIQTTANCLKQYTQDFNAVFKMCAKGLRSQNTCPGDSGGPLMVSGVQVGIVSYGKGACGTIPSVFTRVSAYLNWISTTLARNPAPAAG</sequence>
<dbReference type="OMA" id="WIMEHIN"/>
<evidence type="ECO:0000256" key="3">
    <source>
        <dbReference type="ARBA" id="ARBA00022801"/>
    </source>
</evidence>
<evidence type="ECO:0000313" key="9">
    <source>
        <dbReference type="Proteomes" id="UP000000305"/>
    </source>
</evidence>
<organism evidence="8 9">
    <name type="scientific">Daphnia pulex</name>
    <name type="common">Water flea</name>
    <dbReference type="NCBI Taxonomy" id="6669"/>
    <lineage>
        <taxon>Eukaryota</taxon>
        <taxon>Metazoa</taxon>
        <taxon>Ecdysozoa</taxon>
        <taxon>Arthropoda</taxon>
        <taxon>Crustacea</taxon>
        <taxon>Branchiopoda</taxon>
        <taxon>Diplostraca</taxon>
        <taxon>Cladocera</taxon>
        <taxon>Anomopoda</taxon>
        <taxon>Daphniidae</taxon>
        <taxon>Daphnia</taxon>
    </lineage>
</organism>
<dbReference type="Proteomes" id="UP000000305">
    <property type="component" value="Unassembled WGS sequence"/>
</dbReference>
<dbReference type="InterPro" id="IPR001314">
    <property type="entry name" value="Peptidase_S1A"/>
</dbReference>
<accession>E9H5K5</accession>
<dbReference type="PhylomeDB" id="E9H5K5"/>
<evidence type="ECO:0000256" key="1">
    <source>
        <dbReference type="ARBA" id="ARBA00007664"/>
    </source>
</evidence>
<dbReference type="PANTHER" id="PTHR24276:SF91">
    <property type="entry name" value="AT26814P-RELATED"/>
    <property type="match status" value="1"/>
</dbReference>
<dbReference type="InterPro" id="IPR001254">
    <property type="entry name" value="Trypsin_dom"/>
</dbReference>
<dbReference type="GO" id="GO:0004252">
    <property type="term" value="F:serine-type endopeptidase activity"/>
    <property type="evidence" value="ECO:0007669"/>
    <property type="project" value="InterPro"/>
</dbReference>
<keyword evidence="5" id="KW-1015">Disulfide bond</keyword>
<evidence type="ECO:0000313" key="8">
    <source>
        <dbReference type="EMBL" id="EFX72985.1"/>
    </source>
</evidence>
<dbReference type="GO" id="GO:0045087">
    <property type="term" value="P:innate immune response"/>
    <property type="evidence" value="ECO:0000318"/>
    <property type="project" value="GO_Central"/>
</dbReference>
<dbReference type="STRING" id="6669.E9H5K5"/>
<evidence type="ECO:0000259" key="7">
    <source>
        <dbReference type="PROSITE" id="PS50240"/>
    </source>
</evidence>
<dbReference type="PROSITE" id="PS00134">
    <property type="entry name" value="TRYPSIN_HIS"/>
    <property type="match status" value="1"/>
</dbReference>
<comment type="similarity">
    <text evidence="1">Belongs to the peptidase S1 family.</text>
</comment>
<proteinExistence type="inferred from homology"/>
<dbReference type="OrthoDB" id="6355089at2759"/>
<dbReference type="GO" id="GO:0005615">
    <property type="term" value="C:extracellular space"/>
    <property type="evidence" value="ECO:0000318"/>
    <property type="project" value="GO_Central"/>
</dbReference>
<dbReference type="InterPro" id="IPR050430">
    <property type="entry name" value="Peptidase_S1"/>
</dbReference>
<evidence type="ECO:0000256" key="6">
    <source>
        <dbReference type="RuleBase" id="RU363034"/>
    </source>
</evidence>
<dbReference type="PRINTS" id="PR00722">
    <property type="entry name" value="CHYMOTRYPSIN"/>
</dbReference>
<keyword evidence="4 6" id="KW-0720">Serine protease</keyword>
<dbReference type="EMBL" id="GL732594">
    <property type="protein sequence ID" value="EFX72985.1"/>
    <property type="molecule type" value="Genomic_DNA"/>
</dbReference>
<dbReference type="Pfam" id="PF00089">
    <property type="entry name" value="Trypsin"/>
    <property type="match status" value="1"/>
</dbReference>
<feature type="domain" description="Peptidase S1" evidence="7">
    <location>
        <begin position="54"/>
        <end position="285"/>
    </location>
</feature>
<dbReference type="GO" id="GO:0006508">
    <property type="term" value="P:proteolysis"/>
    <property type="evidence" value="ECO:0007669"/>
    <property type="project" value="UniProtKB-KW"/>
</dbReference>
<dbReference type="CDD" id="cd00190">
    <property type="entry name" value="Tryp_SPc"/>
    <property type="match status" value="1"/>
</dbReference>
<dbReference type="FunFam" id="2.40.10.10:FF:000068">
    <property type="entry name" value="transmembrane protease serine 2"/>
    <property type="match status" value="1"/>
</dbReference>
<dbReference type="InterPro" id="IPR033116">
    <property type="entry name" value="TRYPSIN_SER"/>
</dbReference>
<evidence type="ECO:0000256" key="4">
    <source>
        <dbReference type="ARBA" id="ARBA00022825"/>
    </source>
</evidence>
<dbReference type="SMART" id="SM00020">
    <property type="entry name" value="Tryp_SPc"/>
    <property type="match status" value="1"/>
</dbReference>
<gene>
    <name evidence="8" type="ORF">DAPPUDRAFT_325787</name>
</gene>